<evidence type="ECO:0000313" key="11">
    <source>
        <dbReference type="Proteomes" id="UP000276603"/>
    </source>
</evidence>
<dbReference type="Proteomes" id="UP000276603">
    <property type="component" value="Unassembled WGS sequence"/>
</dbReference>
<feature type="transmembrane region" description="Helical" evidence="8">
    <location>
        <begin position="94"/>
        <end position="113"/>
    </location>
</feature>
<keyword evidence="4 8" id="KW-0808">Transferase</keyword>
<feature type="transmembrane region" description="Helical" evidence="8">
    <location>
        <begin position="38"/>
        <end position="58"/>
    </location>
</feature>
<feature type="transmembrane region" description="Helical" evidence="8">
    <location>
        <begin position="225"/>
        <end position="242"/>
    </location>
</feature>
<feature type="transmembrane region" description="Helical" evidence="8">
    <location>
        <begin position="12"/>
        <end position="32"/>
    </location>
</feature>
<evidence type="ECO:0000256" key="9">
    <source>
        <dbReference type="NCBIfam" id="TIGR00751"/>
    </source>
</evidence>
<evidence type="ECO:0000256" key="8">
    <source>
        <dbReference type="HAMAP-Rule" id="MF_01937"/>
    </source>
</evidence>
<dbReference type="InterPro" id="IPR000537">
    <property type="entry name" value="UbiA_prenyltransferase"/>
</dbReference>
<evidence type="ECO:0000256" key="3">
    <source>
        <dbReference type="ARBA" id="ARBA00022475"/>
    </source>
</evidence>
<evidence type="ECO:0000256" key="5">
    <source>
        <dbReference type="ARBA" id="ARBA00022692"/>
    </source>
</evidence>
<dbReference type="GO" id="GO:0046428">
    <property type="term" value="F:1,4-dihydroxy-2-naphthoate polyprenyltransferase activity"/>
    <property type="evidence" value="ECO:0007669"/>
    <property type="project" value="UniProtKB-UniRule"/>
</dbReference>
<evidence type="ECO:0000313" key="10">
    <source>
        <dbReference type="EMBL" id="RKN81453.1"/>
    </source>
</evidence>
<evidence type="ECO:0000256" key="2">
    <source>
        <dbReference type="ARBA" id="ARBA00022428"/>
    </source>
</evidence>
<organism evidence="10 11">
    <name type="scientific">Ulvibacterium marinum</name>
    <dbReference type="NCBI Taxonomy" id="2419782"/>
    <lineage>
        <taxon>Bacteria</taxon>
        <taxon>Pseudomonadati</taxon>
        <taxon>Bacteroidota</taxon>
        <taxon>Flavobacteriia</taxon>
        <taxon>Flavobacteriales</taxon>
        <taxon>Flavobacteriaceae</taxon>
        <taxon>Ulvibacterium</taxon>
    </lineage>
</organism>
<dbReference type="EC" id="2.5.1.74" evidence="8 9"/>
<dbReference type="AlphaFoldDB" id="A0A3B0C5T4"/>
<accession>A0A3B0C5T4</accession>
<comment type="catalytic activity">
    <reaction evidence="8">
        <text>an all-trans-polyprenyl diphosphate + 1,4-dihydroxy-2-naphthoate + H(+) = a 2-demethylmenaquinol + CO2 + diphosphate</text>
        <dbReference type="Rhea" id="RHEA:26478"/>
        <dbReference type="Rhea" id="RHEA-COMP:9563"/>
        <dbReference type="Rhea" id="RHEA-COMP:9564"/>
        <dbReference type="ChEBI" id="CHEBI:11173"/>
        <dbReference type="ChEBI" id="CHEBI:15378"/>
        <dbReference type="ChEBI" id="CHEBI:16526"/>
        <dbReference type="ChEBI" id="CHEBI:33019"/>
        <dbReference type="ChEBI" id="CHEBI:55437"/>
        <dbReference type="ChEBI" id="CHEBI:58914"/>
        <dbReference type="EC" id="2.5.1.74"/>
    </reaction>
</comment>
<proteinExistence type="inferred from homology"/>
<dbReference type="NCBIfam" id="TIGR00751">
    <property type="entry name" value="menA"/>
    <property type="match status" value="1"/>
</dbReference>
<dbReference type="CDD" id="cd13962">
    <property type="entry name" value="PT_UbiA_UBIAD1"/>
    <property type="match status" value="1"/>
</dbReference>
<dbReference type="OrthoDB" id="9767568at2"/>
<dbReference type="EMBL" id="RBCJ01000002">
    <property type="protein sequence ID" value="RKN81453.1"/>
    <property type="molecule type" value="Genomic_DNA"/>
</dbReference>
<comment type="subcellular location">
    <subcellularLocation>
        <location evidence="8">Cell membrane</location>
        <topology evidence="8">Multi-pass membrane protein</topology>
    </subcellularLocation>
    <subcellularLocation>
        <location evidence="1">Membrane</location>
        <topology evidence="1">Multi-pass membrane protein</topology>
    </subcellularLocation>
</comment>
<protein>
    <recommendedName>
        <fullName evidence="8 9">1,4-dihydroxy-2-naphthoate octaprenyltransferase</fullName>
        <shortName evidence="8">DHNA-octaprenyltransferase</shortName>
        <ecNumber evidence="8 9">2.5.1.74</ecNumber>
    </recommendedName>
</protein>
<gene>
    <name evidence="8 10" type="primary">menA</name>
    <name evidence="10" type="ORF">D7Z94_11065</name>
</gene>
<dbReference type="RefSeq" id="WP_120711610.1">
    <property type="nucleotide sequence ID" value="NZ_RBCJ01000002.1"/>
</dbReference>
<evidence type="ECO:0000256" key="1">
    <source>
        <dbReference type="ARBA" id="ARBA00004141"/>
    </source>
</evidence>
<comment type="function">
    <text evidence="8">Conversion of 1,4-dihydroxy-2-naphthoate (DHNA) to demethylmenaquinone (DMK).</text>
</comment>
<feature type="transmembrane region" description="Helical" evidence="8">
    <location>
        <begin position="176"/>
        <end position="196"/>
    </location>
</feature>
<feature type="transmembrane region" description="Helical" evidence="8">
    <location>
        <begin position="280"/>
        <end position="298"/>
    </location>
</feature>
<dbReference type="PANTHER" id="PTHR13929:SF0">
    <property type="entry name" value="UBIA PRENYLTRANSFERASE DOMAIN-CONTAINING PROTEIN 1"/>
    <property type="match status" value="1"/>
</dbReference>
<reference evidence="10 11" key="1">
    <citation type="submission" date="2018-10" db="EMBL/GenBank/DDBJ databases">
        <title>Ulvibacterium marinum gen. nov., sp. nov., a novel marine bacterium of the family Flavobacteriaceae, isolated from a culture of the green alga Ulva prolifera.</title>
        <authorList>
            <person name="Zhang Z."/>
        </authorList>
    </citation>
    <scope>NUCLEOTIDE SEQUENCE [LARGE SCALE GENOMIC DNA]</scope>
    <source>
        <strain evidence="10 11">CCMM003</strain>
    </source>
</reference>
<dbReference type="Pfam" id="PF01040">
    <property type="entry name" value="UbiA"/>
    <property type="match status" value="1"/>
</dbReference>
<evidence type="ECO:0000256" key="7">
    <source>
        <dbReference type="ARBA" id="ARBA00023136"/>
    </source>
</evidence>
<dbReference type="GO" id="GO:0005886">
    <property type="term" value="C:plasma membrane"/>
    <property type="evidence" value="ECO:0007669"/>
    <property type="project" value="UniProtKB-SubCell"/>
</dbReference>
<dbReference type="InterPro" id="IPR004657">
    <property type="entry name" value="MenA"/>
</dbReference>
<dbReference type="HAMAP" id="MF_01937">
    <property type="entry name" value="MenA_1"/>
    <property type="match status" value="1"/>
</dbReference>
<keyword evidence="2 8" id="KW-0474">Menaquinone biosynthesis</keyword>
<name>A0A3B0C5T4_9FLAO</name>
<dbReference type="UniPathway" id="UPA00079">
    <property type="reaction ID" value="UER00168"/>
</dbReference>
<dbReference type="PIRSF" id="PIRSF005355">
    <property type="entry name" value="UBIAD1"/>
    <property type="match status" value="1"/>
</dbReference>
<dbReference type="InterPro" id="IPR026046">
    <property type="entry name" value="UBIAD1"/>
</dbReference>
<evidence type="ECO:0000256" key="4">
    <source>
        <dbReference type="ARBA" id="ARBA00022679"/>
    </source>
</evidence>
<keyword evidence="6 8" id="KW-1133">Transmembrane helix</keyword>
<dbReference type="GO" id="GO:0042371">
    <property type="term" value="P:vitamin K biosynthetic process"/>
    <property type="evidence" value="ECO:0007669"/>
    <property type="project" value="TreeGrafter"/>
</dbReference>
<keyword evidence="7 8" id="KW-0472">Membrane</keyword>
<keyword evidence="11" id="KW-1185">Reference proteome</keyword>
<comment type="similarity">
    <text evidence="8">Belongs to the MenA family. Type 1 subfamily.</text>
</comment>
<feature type="transmembrane region" description="Helical" evidence="8">
    <location>
        <begin position="119"/>
        <end position="140"/>
    </location>
</feature>
<comment type="caution">
    <text evidence="10">The sequence shown here is derived from an EMBL/GenBank/DDBJ whole genome shotgun (WGS) entry which is preliminary data.</text>
</comment>
<keyword evidence="5 8" id="KW-0812">Transmembrane</keyword>
<comment type="pathway">
    <text evidence="8">Quinol/quinone metabolism; menaquinone biosynthesis; menaquinol from 1,4-dihydroxy-2-naphthoate: step 1/2.</text>
</comment>
<keyword evidence="3 8" id="KW-1003">Cell membrane</keyword>
<feature type="transmembrane region" description="Helical" evidence="8">
    <location>
        <begin position="152"/>
        <end position="170"/>
    </location>
</feature>
<dbReference type="GO" id="GO:0009234">
    <property type="term" value="P:menaquinone biosynthetic process"/>
    <property type="evidence" value="ECO:0007669"/>
    <property type="project" value="UniProtKB-UniRule"/>
</dbReference>
<evidence type="ECO:0000256" key="6">
    <source>
        <dbReference type="ARBA" id="ARBA00022989"/>
    </source>
</evidence>
<dbReference type="PANTHER" id="PTHR13929">
    <property type="entry name" value="1,4-DIHYDROXY-2-NAPHTHOATE OCTAPRENYLTRANSFERASE"/>
    <property type="match status" value="1"/>
</dbReference>
<sequence length="302" mass="33461">MPKTKIWLDALRLRTLPLSISGIIVGTALANFYGKVDVLVFVLALFTAIGFQITSNLANDYGDGVKGTDNESRIGPKRALQSGLLSKEELKKGIVVSSVLNFFLILVVVYAAFGKEQISYLLLFIVLGAASVWAAIKYTVGSSAYGYKGMGDLFVFIFFGLVAVLGSMFLNTKVLHLEALLPACTIGFLSTGVLNLNNLRDYESDTQADKNTLVVRIGFKNGKTYHSLLLLSGFATLLWFVLLNFTNWYHFISLVLFIPIFIHMHRVYKTDAPVLLDPELKKLALNTFALAIIFYISFNNFL</sequence>
<feature type="transmembrane region" description="Helical" evidence="8">
    <location>
        <begin position="248"/>
        <end position="268"/>
    </location>
</feature>